<sequence length="113" mass="11229">MSDQRGAATVLALALAAVLMLVGLAGAWVAGVIVSHRRAQSAADLSALAGAQAAQHGSDACSAARATAASNHASLFWCDSSGADVQVGVVVPGPRLAGRTPRLVAHAHAGPQW</sequence>
<dbReference type="InterPro" id="IPR028087">
    <property type="entry name" value="Tad_N"/>
</dbReference>
<protein>
    <recommendedName>
        <fullName evidence="1">Putative Flp pilus-assembly TadG-like N-terminal domain-containing protein</fullName>
    </recommendedName>
</protein>
<dbReference type="NCBIfam" id="TIGR03816">
    <property type="entry name" value="tadE_like_DECH"/>
    <property type="match status" value="1"/>
</dbReference>
<dbReference type="AlphaFoldDB" id="A0A2P2CF76"/>
<reference evidence="2" key="1">
    <citation type="submission" date="2015-08" db="EMBL/GenBank/DDBJ databases">
        <authorList>
            <person name="Babu N.S."/>
            <person name="Beckwith C.J."/>
            <person name="Beseler K.G."/>
            <person name="Brison A."/>
            <person name="Carone J.V."/>
            <person name="Caskin T.P."/>
            <person name="Diamond M."/>
            <person name="Durham M.E."/>
            <person name="Foxe J.M."/>
            <person name="Go M."/>
            <person name="Henderson B.A."/>
            <person name="Jones I.B."/>
            <person name="McGettigan J.A."/>
            <person name="Micheletti S.J."/>
            <person name="Nasrallah M.E."/>
            <person name="Ortiz D."/>
            <person name="Piller C.R."/>
            <person name="Privatt S.R."/>
            <person name="Schneider S.L."/>
            <person name="Sharp S."/>
            <person name="Smith T.C."/>
            <person name="Stanton J.D."/>
            <person name="Ullery H.E."/>
            <person name="Wilson R.J."/>
            <person name="Serrano M.G."/>
            <person name="Buck G."/>
            <person name="Lee V."/>
            <person name="Wang Y."/>
            <person name="Carvalho R."/>
            <person name="Voegtly L."/>
            <person name="Shi R."/>
            <person name="Duckworth R."/>
            <person name="Johnson A."/>
            <person name="Loviza R."/>
            <person name="Walstead R."/>
            <person name="Shah Z."/>
            <person name="Kiflezghi M."/>
            <person name="Wade K."/>
            <person name="Ball S.L."/>
            <person name="Bradley K.W."/>
            <person name="Asai D.J."/>
            <person name="Bowman C.A."/>
            <person name="Russell D.A."/>
            <person name="Pope W.H."/>
            <person name="Jacobs-Sera D."/>
            <person name="Hendrix R.W."/>
            <person name="Hatfull G.F."/>
        </authorList>
    </citation>
    <scope>NUCLEOTIDE SEQUENCE</scope>
</reference>
<accession>A0A2P2CF76</accession>
<evidence type="ECO:0000259" key="1">
    <source>
        <dbReference type="Pfam" id="PF13400"/>
    </source>
</evidence>
<proteinExistence type="predicted"/>
<name>A0A2P2CF76_9ZZZZ</name>
<gene>
    <name evidence="2" type="ORF">NOCA280022</name>
</gene>
<evidence type="ECO:0000313" key="2">
    <source>
        <dbReference type="EMBL" id="CUR60557.1"/>
    </source>
</evidence>
<dbReference type="EMBL" id="CZKA01000078">
    <property type="protein sequence ID" value="CUR60557.1"/>
    <property type="molecule type" value="Genomic_DNA"/>
</dbReference>
<dbReference type="InterPro" id="IPR021202">
    <property type="entry name" value="Rv3654c-like"/>
</dbReference>
<organism evidence="2">
    <name type="scientific">metagenome</name>
    <dbReference type="NCBI Taxonomy" id="256318"/>
    <lineage>
        <taxon>unclassified sequences</taxon>
        <taxon>metagenomes</taxon>
    </lineage>
</organism>
<dbReference type="Pfam" id="PF13400">
    <property type="entry name" value="Tad"/>
    <property type="match status" value="1"/>
</dbReference>
<feature type="domain" description="Putative Flp pilus-assembly TadG-like N-terminal" evidence="1">
    <location>
        <begin position="6"/>
        <end position="53"/>
    </location>
</feature>